<dbReference type="SUPFAM" id="SSF54171">
    <property type="entry name" value="DNA-binding domain"/>
    <property type="match status" value="1"/>
</dbReference>
<reference evidence="11" key="2">
    <citation type="submission" date="2025-08" db="UniProtKB">
        <authorList>
            <consortium name="RefSeq"/>
        </authorList>
    </citation>
    <scope>IDENTIFICATION</scope>
    <source>
        <tissue evidence="11">Whole plant</tissue>
    </source>
</reference>
<protein>
    <submittedName>
        <fullName evidence="11">Ethylene-responsive transcription factor ERF061-like</fullName>
    </submittedName>
</protein>
<sequence length="301" mass="34196">NTLKFEFEPKLKEFNSLNPILPPESKTMEITDERNTFDDIGWCLSDLILSSSGSNTLDSIFSHCPPTNPTVAFQQPFGCSSVYTRQRNILQKLYEQSRVTTKRSCFVVPPPSPWKKKLYRGVRQRSWGKWVAEIRLPQNRMRVWLGTYDTPEAAAYAYDRAAYKLRGEYARLNFPALKEPSSDVLLSSQDSIKFNSLNCYVDAKIRAICQRLKRERSMRKNNNNNTTSPLENPRMFLSSSSAEFVEAAAGGFLSVEDSIVLAECPPTMTTADSESSDDFQNCSLARLPSFDPDLIWEVLPN</sequence>
<dbReference type="Proteomes" id="UP000515211">
    <property type="component" value="Chromosome 3"/>
</dbReference>
<dbReference type="InterPro" id="IPR051758">
    <property type="entry name" value="ERF/AP2-like"/>
</dbReference>
<keyword evidence="3" id="KW-0805">Transcription regulation</keyword>
<dbReference type="Gene3D" id="3.30.730.10">
    <property type="entry name" value="AP2/ERF domain"/>
    <property type="match status" value="1"/>
</dbReference>
<comment type="similarity">
    <text evidence="8">Belongs to the AP2/ERF transcription factor family. ERF subfamily.</text>
</comment>
<keyword evidence="6" id="KW-0804">Transcription</keyword>
<keyword evidence="4" id="KW-0238">DNA-binding</keyword>
<dbReference type="CDD" id="cd00018">
    <property type="entry name" value="AP2"/>
    <property type="match status" value="1"/>
</dbReference>
<dbReference type="KEGG" id="adu:107479760"/>
<evidence type="ECO:0000256" key="6">
    <source>
        <dbReference type="ARBA" id="ARBA00023163"/>
    </source>
</evidence>
<evidence type="ECO:0000256" key="8">
    <source>
        <dbReference type="ARBA" id="ARBA00024343"/>
    </source>
</evidence>
<keyword evidence="7" id="KW-0539">Nucleus</keyword>
<dbReference type="GO" id="GO:0009873">
    <property type="term" value="P:ethylene-activated signaling pathway"/>
    <property type="evidence" value="ECO:0007669"/>
    <property type="project" value="UniProtKB-KW"/>
</dbReference>
<dbReference type="Pfam" id="PF00847">
    <property type="entry name" value="AP2"/>
    <property type="match status" value="1"/>
</dbReference>
<dbReference type="GO" id="GO:0000976">
    <property type="term" value="F:transcription cis-regulatory region binding"/>
    <property type="evidence" value="ECO:0007669"/>
    <property type="project" value="UniProtKB-ARBA"/>
</dbReference>
<dbReference type="InterPro" id="IPR016177">
    <property type="entry name" value="DNA-bd_dom_sf"/>
</dbReference>
<keyword evidence="5" id="KW-0010">Activator</keyword>
<accession>A0A6P4CQD4</accession>
<keyword evidence="2" id="KW-0936">Ethylene signaling pathway</keyword>
<dbReference type="RefSeq" id="XP_015955350.2">
    <property type="nucleotide sequence ID" value="XM_016099864.3"/>
</dbReference>
<dbReference type="GO" id="GO:0005634">
    <property type="term" value="C:nucleus"/>
    <property type="evidence" value="ECO:0007669"/>
    <property type="project" value="UniProtKB-SubCell"/>
</dbReference>
<dbReference type="GO" id="GO:0003700">
    <property type="term" value="F:DNA-binding transcription factor activity"/>
    <property type="evidence" value="ECO:0007669"/>
    <property type="project" value="InterPro"/>
</dbReference>
<dbReference type="FunFam" id="3.30.730.10:FF:000001">
    <property type="entry name" value="Ethylene-responsive transcription factor 2"/>
    <property type="match status" value="1"/>
</dbReference>
<evidence type="ECO:0000256" key="5">
    <source>
        <dbReference type="ARBA" id="ARBA00023159"/>
    </source>
</evidence>
<evidence type="ECO:0000256" key="4">
    <source>
        <dbReference type="ARBA" id="ARBA00023125"/>
    </source>
</evidence>
<proteinExistence type="inferred from homology"/>
<evidence type="ECO:0000313" key="11">
    <source>
        <dbReference type="RefSeq" id="XP_015955350.2"/>
    </source>
</evidence>
<dbReference type="InterPro" id="IPR036955">
    <property type="entry name" value="AP2/ERF_dom_sf"/>
</dbReference>
<dbReference type="SMART" id="SM00380">
    <property type="entry name" value="AP2"/>
    <property type="match status" value="1"/>
</dbReference>
<reference evidence="10" key="1">
    <citation type="journal article" date="2016" name="Nat. Genet.">
        <title>The genome sequences of Arachis duranensis and Arachis ipaensis, the diploid ancestors of cultivated peanut.</title>
        <authorList>
            <person name="Bertioli D.J."/>
            <person name="Cannon S.B."/>
            <person name="Froenicke L."/>
            <person name="Huang G."/>
            <person name="Farmer A.D."/>
            <person name="Cannon E.K."/>
            <person name="Liu X."/>
            <person name="Gao D."/>
            <person name="Clevenger J."/>
            <person name="Dash S."/>
            <person name="Ren L."/>
            <person name="Moretzsohn M.C."/>
            <person name="Shirasawa K."/>
            <person name="Huang W."/>
            <person name="Vidigal B."/>
            <person name="Abernathy B."/>
            <person name="Chu Y."/>
            <person name="Niederhuth C.E."/>
            <person name="Umale P."/>
            <person name="Araujo A.C."/>
            <person name="Kozik A."/>
            <person name="Kim K.D."/>
            <person name="Burow M.D."/>
            <person name="Varshney R.K."/>
            <person name="Wang X."/>
            <person name="Zhang X."/>
            <person name="Barkley N."/>
            <person name="Guimaraes P.M."/>
            <person name="Isobe S."/>
            <person name="Guo B."/>
            <person name="Liao B."/>
            <person name="Stalker H.T."/>
            <person name="Schmitz R.J."/>
            <person name="Scheffler B.E."/>
            <person name="Leal-Bertioli S.C."/>
            <person name="Xun X."/>
            <person name="Jackson S.A."/>
            <person name="Michelmore R."/>
            <person name="Ozias-Akins P."/>
        </authorList>
    </citation>
    <scope>NUCLEOTIDE SEQUENCE [LARGE SCALE GENOMIC DNA]</scope>
    <source>
        <strain evidence="10">cv. V14167</strain>
    </source>
</reference>
<feature type="domain" description="AP2/ERF" evidence="9">
    <location>
        <begin position="118"/>
        <end position="175"/>
    </location>
</feature>
<evidence type="ECO:0000259" key="9">
    <source>
        <dbReference type="PROSITE" id="PS51032"/>
    </source>
</evidence>
<feature type="non-terminal residue" evidence="11">
    <location>
        <position position="1"/>
    </location>
</feature>
<evidence type="ECO:0000256" key="3">
    <source>
        <dbReference type="ARBA" id="ARBA00023015"/>
    </source>
</evidence>
<keyword evidence="10" id="KW-1185">Reference proteome</keyword>
<evidence type="ECO:0000313" key="10">
    <source>
        <dbReference type="Proteomes" id="UP000515211"/>
    </source>
</evidence>
<gene>
    <name evidence="11" type="primary">LOC107479760</name>
</gene>
<dbReference type="GeneID" id="107479760"/>
<evidence type="ECO:0000256" key="1">
    <source>
        <dbReference type="ARBA" id="ARBA00004123"/>
    </source>
</evidence>
<evidence type="ECO:0000256" key="2">
    <source>
        <dbReference type="ARBA" id="ARBA00022745"/>
    </source>
</evidence>
<dbReference type="PRINTS" id="PR00367">
    <property type="entry name" value="ETHRSPELEMNT"/>
</dbReference>
<name>A0A6P4CQD4_ARADU</name>
<comment type="subcellular location">
    <subcellularLocation>
        <location evidence="1">Nucleus</location>
    </subcellularLocation>
</comment>
<dbReference type="PROSITE" id="PS51032">
    <property type="entry name" value="AP2_ERF"/>
    <property type="match status" value="1"/>
</dbReference>
<dbReference type="AlphaFoldDB" id="A0A6P4CQD4"/>
<organism evidence="10 11">
    <name type="scientific">Arachis duranensis</name>
    <name type="common">Wild peanut</name>
    <dbReference type="NCBI Taxonomy" id="130453"/>
    <lineage>
        <taxon>Eukaryota</taxon>
        <taxon>Viridiplantae</taxon>
        <taxon>Streptophyta</taxon>
        <taxon>Embryophyta</taxon>
        <taxon>Tracheophyta</taxon>
        <taxon>Spermatophyta</taxon>
        <taxon>Magnoliopsida</taxon>
        <taxon>eudicotyledons</taxon>
        <taxon>Gunneridae</taxon>
        <taxon>Pentapetalae</taxon>
        <taxon>rosids</taxon>
        <taxon>fabids</taxon>
        <taxon>Fabales</taxon>
        <taxon>Fabaceae</taxon>
        <taxon>Papilionoideae</taxon>
        <taxon>50 kb inversion clade</taxon>
        <taxon>dalbergioids sensu lato</taxon>
        <taxon>Dalbergieae</taxon>
        <taxon>Pterocarpus clade</taxon>
        <taxon>Arachis</taxon>
    </lineage>
</organism>
<dbReference type="PANTHER" id="PTHR31657">
    <property type="entry name" value="ETHYLENE-RESPONSIVE TRANSCRIPTION FACTOR ERF061"/>
    <property type="match status" value="1"/>
</dbReference>
<dbReference type="PANTHER" id="PTHR31657:SF20">
    <property type="entry name" value="ETHYLENE-RESPONSIVE TRANSCRIPTION FACTOR ERF061"/>
    <property type="match status" value="1"/>
</dbReference>
<dbReference type="InterPro" id="IPR001471">
    <property type="entry name" value="AP2/ERF_dom"/>
</dbReference>
<evidence type="ECO:0000256" key="7">
    <source>
        <dbReference type="ARBA" id="ARBA00023242"/>
    </source>
</evidence>